<dbReference type="AlphaFoldDB" id="F2NAT5"/>
<feature type="domain" description="PTS EIIB type-1" evidence="13">
    <location>
        <begin position="6"/>
        <end position="88"/>
    </location>
</feature>
<organism evidence="15 16">
    <name type="scientific">Coriobacterium glomerans (strain ATCC 49209 / DSM 20642 / JCM 10262 / PW2)</name>
    <dbReference type="NCBI Taxonomy" id="700015"/>
    <lineage>
        <taxon>Bacteria</taxon>
        <taxon>Bacillati</taxon>
        <taxon>Actinomycetota</taxon>
        <taxon>Coriobacteriia</taxon>
        <taxon>Coriobacteriales</taxon>
        <taxon>Coriobacteriaceae</taxon>
        <taxon>Coriobacterium</taxon>
    </lineage>
</organism>
<dbReference type="Pfam" id="PF00367">
    <property type="entry name" value="PTS_EIIB"/>
    <property type="match status" value="1"/>
</dbReference>
<evidence type="ECO:0000256" key="5">
    <source>
        <dbReference type="ARBA" id="ARBA00022679"/>
    </source>
</evidence>
<dbReference type="InterPro" id="IPR013013">
    <property type="entry name" value="PTS_EIIC_1"/>
</dbReference>
<evidence type="ECO:0000256" key="6">
    <source>
        <dbReference type="ARBA" id="ARBA00022683"/>
    </source>
</evidence>
<keyword evidence="9 12" id="KW-1133">Transmembrane helix</keyword>
<evidence type="ECO:0000256" key="1">
    <source>
        <dbReference type="ARBA" id="ARBA00004651"/>
    </source>
</evidence>
<dbReference type="PROSITE" id="PS01035">
    <property type="entry name" value="PTS_EIIB_TYPE_1_CYS"/>
    <property type="match status" value="1"/>
</dbReference>
<dbReference type="OrthoDB" id="3187794at2"/>
<dbReference type="HOGENOM" id="CLU_012312_2_0_11"/>
<keyword evidence="2" id="KW-0813">Transport</keyword>
<dbReference type="InterPro" id="IPR003352">
    <property type="entry name" value="PTS_EIIC"/>
</dbReference>
<evidence type="ECO:0000256" key="12">
    <source>
        <dbReference type="SAM" id="Phobius"/>
    </source>
</evidence>
<dbReference type="eggNOG" id="COG1263">
    <property type="taxonomic scope" value="Bacteria"/>
</dbReference>
<feature type="transmembrane region" description="Helical" evidence="12">
    <location>
        <begin position="354"/>
        <end position="375"/>
    </location>
</feature>
<dbReference type="CDD" id="cd00212">
    <property type="entry name" value="PTS_IIB_glc"/>
    <property type="match status" value="1"/>
</dbReference>
<keyword evidence="3" id="KW-1003">Cell membrane</keyword>
<feature type="transmembrane region" description="Helical" evidence="12">
    <location>
        <begin position="296"/>
        <end position="322"/>
    </location>
</feature>
<feature type="transmembrane region" description="Helical" evidence="12">
    <location>
        <begin position="267"/>
        <end position="290"/>
    </location>
</feature>
<dbReference type="Proteomes" id="UP000006851">
    <property type="component" value="Chromosome"/>
</dbReference>
<feature type="transmembrane region" description="Helical" evidence="12">
    <location>
        <begin position="121"/>
        <end position="141"/>
    </location>
</feature>
<sequence>MASRYDALARIIIQNVGGTENIVTVKHCVTRLRFILRDEGKANTEVLEATEGILKIMRAGGQYQVVIGPNVGDVYDAVLDVGHLTGEGLVDADGSEPAGEGRPKGALSILIDVVSGIIQPCLGLLSAGGIIKGLLALFTFLGWMRSTDGTYQVLYAVGDGVFYFLPIALGYTSAKKFGCSEFTGMALGMALCYPAMVNSNPSALGSTAHALGTVLAGTPFAMSYSMTFLGIPIIMPASGYTATVVPIILAVWFAAHIERPLHEKIPAAISFFTVPLVTFCVGTAAMYLLIGPVASVLTNAVLLIFNTLYALPVVGGIVAGALLGGFWQVLVIFGLHWALVPLALANIGSQGFDLVLSPQFGCTFAQIAVVFALYLRSRDTKFRHIALSAMVTGLFGTTEPAIYGVTLPRKKPFVIACIAGALSGAYIGGMGIASYVSGYSGITGFACYINPSGDLSGLINMIIAVAGAMLIAFALTLVSCRTDAAQAKTRH</sequence>
<evidence type="ECO:0000256" key="3">
    <source>
        <dbReference type="ARBA" id="ARBA00022475"/>
    </source>
</evidence>
<dbReference type="Pfam" id="PF02378">
    <property type="entry name" value="PTS_EIIC"/>
    <property type="match status" value="1"/>
</dbReference>
<accession>F2NAT5</accession>
<evidence type="ECO:0000313" key="16">
    <source>
        <dbReference type="Proteomes" id="UP000006851"/>
    </source>
</evidence>
<dbReference type="PROSITE" id="PS51103">
    <property type="entry name" value="PTS_EIIC_TYPE_1"/>
    <property type="match status" value="1"/>
</dbReference>
<proteinExistence type="predicted"/>
<reference evidence="16" key="1">
    <citation type="journal article" date="2013" name="Stand. Genomic Sci.">
        <title>Complete genome sequence of Coriobacterium glomerans type strain (PW2(T)) from the midgut of Pyrrhocoris apterus L. (red soldier bug).</title>
        <authorList>
            <person name="Stackebrandt E."/>
            <person name="Zeytun A."/>
            <person name="Lapidus A."/>
            <person name="Nolan M."/>
            <person name="Lucas S."/>
            <person name="Hammon N."/>
            <person name="Deshpande S."/>
            <person name="Cheng J.F."/>
            <person name="Tapia R."/>
            <person name="Goodwin L.A."/>
            <person name="Pitluck S."/>
            <person name="Liolios K."/>
            <person name="Pagani I."/>
            <person name="Ivanova N."/>
            <person name="Mavromatis K."/>
            <person name="Mikhailova N."/>
            <person name="Huntemann M."/>
            <person name="Pati A."/>
            <person name="Chen A."/>
            <person name="Palaniappan K."/>
            <person name="Chang Y.J."/>
            <person name="Land M."/>
            <person name="Hauser L."/>
            <person name="Rohde M."/>
            <person name="Pukall R."/>
            <person name="Goker M."/>
            <person name="Detter J.C."/>
            <person name="Woyke T."/>
            <person name="Bristow J."/>
            <person name="Eisen J.A."/>
            <person name="Markowitz V."/>
            <person name="Hugenholtz P."/>
            <person name="Kyrpides N.C."/>
            <person name="Klenk H.P."/>
        </authorList>
    </citation>
    <scope>NUCLEOTIDE SEQUENCE</scope>
    <source>
        <strain evidence="16">ATCC 49209 / DSM 20642 / JCM 10262 / PW2</strain>
    </source>
</reference>
<evidence type="ECO:0000259" key="13">
    <source>
        <dbReference type="PROSITE" id="PS51098"/>
    </source>
</evidence>
<keyword evidence="4" id="KW-0762">Sugar transport</keyword>
<dbReference type="EMBL" id="CP002628">
    <property type="protein sequence ID" value="AEB07541.1"/>
    <property type="molecule type" value="Genomic_DNA"/>
</dbReference>
<dbReference type="KEGG" id="cgo:Corgl_1441"/>
<feature type="transmembrane region" description="Helical" evidence="12">
    <location>
        <begin position="153"/>
        <end position="171"/>
    </location>
</feature>
<dbReference type="InterPro" id="IPR050558">
    <property type="entry name" value="PTS_Sugar-Specific_Components"/>
</dbReference>
<dbReference type="GO" id="GO:0008982">
    <property type="term" value="F:protein-N(PI)-phosphohistidine-sugar phosphotransferase activity"/>
    <property type="evidence" value="ECO:0007669"/>
    <property type="project" value="InterPro"/>
</dbReference>
<dbReference type="EC" id="2.7.1.69" evidence="15"/>
<keyword evidence="8" id="KW-0418">Kinase</keyword>
<dbReference type="eggNOG" id="COG1264">
    <property type="taxonomic scope" value="Bacteria"/>
</dbReference>
<dbReference type="GO" id="GO:0009401">
    <property type="term" value="P:phosphoenolpyruvate-dependent sugar phosphotransferase system"/>
    <property type="evidence" value="ECO:0007669"/>
    <property type="project" value="UniProtKB-KW"/>
</dbReference>
<keyword evidence="16" id="KW-1185">Reference proteome</keyword>
<feature type="active site" description="Phosphocysteine intermediate; for EIIB activity" evidence="11">
    <location>
        <position position="28"/>
    </location>
</feature>
<evidence type="ECO:0000256" key="7">
    <source>
        <dbReference type="ARBA" id="ARBA00022692"/>
    </source>
</evidence>
<feature type="transmembrane region" description="Helical" evidence="12">
    <location>
        <begin position="413"/>
        <end position="437"/>
    </location>
</feature>
<dbReference type="FunFam" id="3.30.1360.60:FF:000001">
    <property type="entry name" value="PTS system glucose-specific IIBC component PtsG"/>
    <property type="match status" value="1"/>
</dbReference>
<keyword evidence="7 12" id="KW-0812">Transmembrane</keyword>
<keyword evidence="5 15" id="KW-0808">Transferase</keyword>
<evidence type="ECO:0000256" key="2">
    <source>
        <dbReference type="ARBA" id="ARBA00022448"/>
    </source>
</evidence>
<dbReference type="GO" id="GO:0015771">
    <property type="term" value="P:trehalose transport"/>
    <property type="evidence" value="ECO:0007669"/>
    <property type="project" value="TreeGrafter"/>
</dbReference>
<feature type="domain" description="PTS EIIC type-1" evidence="14">
    <location>
        <begin position="112"/>
        <end position="491"/>
    </location>
</feature>
<dbReference type="InterPro" id="IPR036878">
    <property type="entry name" value="Glu_permease_IIB"/>
</dbReference>
<evidence type="ECO:0000256" key="10">
    <source>
        <dbReference type="ARBA" id="ARBA00023136"/>
    </source>
</evidence>
<keyword evidence="6" id="KW-0598">Phosphotransferase system</keyword>
<dbReference type="GO" id="GO:0090589">
    <property type="term" value="F:protein-phosphocysteine-trehalose phosphotransferase system transporter activity"/>
    <property type="evidence" value="ECO:0007669"/>
    <property type="project" value="TreeGrafter"/>
</dbReference>
<evidence type="ECO:0000313" key="15">
    <source>
        <dbReference type="EMBL" id="AEB07541.1"/>
    </source>
</evidence>
<dbReference type="RefSeq" id="WP_013709283.1">
    <property type="nucleotide sequence ID" value="NC_015389.1"/>
</dbReference>
<dbReference type="SUPFAM" id="SSF55604">
    <property type="entry name" value="Glucose permease domain IIB"/>
    <property type="match status" value="1"/>
</dbReference>
<feature type="transmembrane region" description="Helical" evidence="12">
    <location>
        <begin position="457"/>
        <end position="480"/>
    </location>
</feature>
<dbReference type="PANTHER" id="PTHR30175">
    <property type="entry name" value="PHOSPHOTRANSFERASE SYSTEM TRANSPORT PROTEIN"/>
    <property type="match status" value="1"/>
</dbReference>
<dbReference type="GO" id="GO:0005886">
    <property type="term" value="C:plasma membrane"/>
    <property type="evidence" value="ECO:0007669"/>
    <property type="project" value="UniProtKB-SubCell"/>
</dbReference>
<evidence type="ECO:0000256" key="8">
    <source>
        <dbReference type="ARBA" id="ARBA00022777"/>
    </source>
</evidence>
<name>F2NAT5_CORGP</name>
<gene>
    <name evidence="15" type="ordered locus">Corgl_1441</name>
</gene>
<dbReference type="PROSITE" id="PS51098">
    <property type="entry name" value="PTS_EIIB_TYPE_1"/>
    <property type="match status" value="1"/>
</dbReference>
<evidence type="ECO:0000256" key="11">
    <source>
        <dbReference type="PROSITE-ProRule" id="PRU00421"/>
    </source>
</evidence>
<dbReference type="InterPro" id="IPR018113">
    <property type="entry name" value="PTrfase_EIIB_Cys"/>
</dbReference>
<dbReference type="PANTHER" id="PTHR30175:SF1">
    <property type="entry name" value="PTS SYSTEM ARBUTIN-, CELLOBIOSE-, AND SALICIN-SPECIFIC EIIBC COMPONENT-RELATED"/>
    <property type="match status" value="1"/>
</dbReference>
<comment type="subcellular location">
    <subcellularLocation>
        <location evidence="1">Cell membrane</location>
        <topology evidence="1">Multi-pass membrane protein</topology>
    </subcellularLocation>
</comment>
<feature type="transmembrane region" description="Helical" evidence="12">
    <location>
        <begin position="178"/>
        <end position="196"/>
    </location>
</feature>
<dbReference type="STRING" id="700015.Corgl_1441"/>
<dbReference type="Gene3D" id="3.30.1360.60">
    <property type="entry name" value="Glucose permease domain IIB"/>
    <property type="match status" value="1"/>
</dbReference>
<evidence type="ECO:0000256" key="4">
    <source>
        <dbReference type="ARBA" id="ARBA00022597"/>
    </source>
</evidence>
<keyword evidence="10 12" id="KW-0472">Membrane</keyword>
<feature type="transmembrane region" description="Helical" evidence="12">
    <location>
        <begin position="329"/>
        <end position="348"/>
    </location>
</feature>
<evidence type="ECO:0000259" key="14">
    <source>
        <dbReference type="PROSITE" id="PS51103"/>
    </source>
</evidence>
<protein>
    <submittedName>
        <fullName evidence="15">Protein-N(Pi)-phosphohistidine--sugarphosphotran sferase</fullName>
        <ecNumber evidence="15">2.7.1.69</ecNumber>
    </submittedName>
</protein>
<dbReference type="InterPro" id="IPR001996">
    <property type="entry name" value="PTS_IIB_1"/>
</dbReference>
<feature type="transmembrane region" description="Helical" evidence="12">
    <location>
        <begin position="229"/>
        <end position="255"/>
    </location>
</feature>
<evidence type="ECO:0000256" key="9">
    <source>
        <dbReference type="ARBA" id="ARBA00022989"/>
    </source>
</evidence>
<dbReference type="GO" id="GO:0016301">
    <property type="term" value="F:kinase activity"/>
    <property type="evidence" value="ECO:0007669"/>
    <property type="project" value="UniProtKB-KW"/>
</dbReference>